<accession>A0A8I6XDZ2</accession>
<keyword evidence="3" id="KW-1185">Reference proteome</keyword>
<protein>
    <recommendedName>
        <fullName evidence="1">F-box domain-containing protein</fullName>
    </recommendedName>
</protein>
<sequence>METRGRRKRAAAKDRLSNLPDCLLQGILSQLRSRQVVHTSALSRRWRHLWRTVPCIHIDSADFPIQIDEDSDLFSDQDDDRKNSDELDWSARYRRLFEAEEDAIAKLEDFADNLLFHHGLSGNVLDTLRLRIYRRDGCRHDRNDTDMISRWIRRGLRLSPAEIDIIIDGIPMEQPYYFSNAGASLGRLTKMRLENVLLRDLFRIRDLFAPDSLLPVPEHLEIRNSALGHIVSGTLKTLTVVYDSPAGTRRYEMFSQIAAPGLASLRFEFSLSSLANLDFTIEESPSLAKASIRLLDEAPQSWSWDDDDYDEEPDTTGPVVSNLCGLLGSLCNVTSLHLSGFQEMARTQDVLLQAVLDEPCCVFPNLKSLVLDNCNLGYGLQTLWRFLHNTPALERLALTNCKWQENPHTQESDEEQDLETATTTTNLKLVRIVDGNNKMRSKIKGKLPRATVTT</sequence>
<proteinExistence type="predicted"/>
<organism evidence="2 3">
    <name type="scientific">Hordeum vulgare subsp. vulgare</name>
    <name type="common">Domesticated barley</name>
    <dbReference type="NCBI Taxonomy" id="112509"/>
    <lineage>
        <taxon>Eukaryota</taxon>
        <taxon>Viridiplantae</taxon>
        <taxon>Streptophyta</taxon>
        <taxon>Embryophyta</taxon>
        <taxon>Tracheophyta</taxon>
        <taxon>Spermatophyta</taxon>
        <taxon>Magnoliopsida</taxon>
        <taxon>Liliopsida</taxon>
        <taxon>Poales</taxon>
        <taxon>Poaceae</taxon>
        <taxon>BOP clade</taxon>
        <taxon>Pooideae</taxon>
        <taxon>Triticodae</taxon>
        <taxon>Triticeae</taxon>
        <taxon>Hordeinae</taxon>
        <taxon>Hordeum</taxon>
    </lineage>
</organism>
<dbReference type="InterPro" id="IPR032675">
    <property type="entry name" value="LRR_dom_sf"/>
</dbReference>
<reference evidence="2" key="2">
    <citation type="submission" date="2020-10" db="EMBL/GenBank/DDBJ databases">
        <authorList>
            <person name="Scholz U."/>
            <person name="Mascher M."/>
            <person name="Fiebig A."/>
        </authorList>
    </citation>
    <scope>NUCLEOTIDE SEQUENCE [LARGE SCALE GENOMIC DNA]</scope>
    <source>
        <strain evidence="2">cv. Morex</strain>
    </source>
</reference>
<dbReference type="Gene3D" id="3.80.10.10">
    <property type="entry name" value="Ribonuclease Inhibitor"/>
    <property type="match status" value="1"/>
</dbReference>
<evidence type="ECO:0000313" key="2">
    <source>
        <dbReference type="EnsemblPlants" id="HORVU.MOREX.r3.3HG0324350.1"/>
    </source>
</evidence>
<dbReference type="PANTHER" id="PTHR34223:SF104">
    <property type="entry name" value="F-BOX DOMAIN-CONTAINING PROTEIN"/>
    <property type="match status" value="1"/>
</dbReference>
<name>A0A8I6XDZ2_HORVV</name>
<dbReference type="AlphaFoldDB" id="A0A8I6XDZ2"/>
<dbReference type="InterPro" id="IPR001810">
    <property type="entry name" value="F-box_dom"/>
</dbReference>
<dbReference type="SUPFAM" id="SSF81383">
    <property type="entry name" value="F-box domain"/>
    <property type="match status" value="1"/>
</dbReference>
<dbReference type="Gene3D" id="1.20.1280.50">
    <property type="match status" value="1"/>
</dbReference>
<dbReference type="InterPro" id="IPR053197">
    <property type="entry name" value="F-box_SCFL_complex_component"/>
</dbReference>
<dbReference type="Proteomes" id="UP000011116">
    <property type="component" value="Chromosome 3H"/>
</dbReference>
<dbReference type="EnsemblPlants" id="HORVU.MOREX.r3.3HG0324350.1">
    <property type="protein sequence ID" value="HORVU.MOREX.r3.3HG0324350.1"/>
    <property type="gene ID" value="HORVU.MOREX.r3.3HG0324350"/>
</dbReference>
<reference evidence="2" key="3">
    <citation type="submission" date="2022-01" db="UniProtKB">
        <authorList>
            <consortium name="EnsemblPlants"/>
        </authorList>
    </citation>
    <scope>IDENTIFICATION</scope>
    <source>
        <strain evidence="2">subsp. vulgare</strain>
    </source>
</reference>
<reference evidence="3" key="1">
    <citation type="journal article" date="2012" name="Nature">
        <title>A physical, genetic and functional sequence assembly of the barley genome.</title>
        <authorList>
            <consortium name="The International Barley Genome Sequencing Consortium"/>
            <person name="Mayer K.F."/>
            <person name="Waugh R."/>
            <person name="Brown J.W."/>
            <person name="Schulman A."/>
            <person name="Langridge P."/>
            <person name="Platzer M."/>
            <person name="Fincher G.B."/>
            <person name="Muehlbauer G.J."/>
            <person name="Sato K."/>
            <person name="Close T.J."/>
            <person name="Wise R.P."/>
            <person name="Stein N."/>
        </authorList>
    </citation>
    <scope>NUCLEOTIDE SEQUENCE [LARGE SCALE GENOMIC DNA]</scope>
    <source>
        <strain evidence="3">cv. Morex</strain>
    </source>
</reference>
<dbReference type="CDD" id="cd22160">
    <property type="entry name" value="F-box_AtFBL13-like"/>
    <property type="match status" value="1"/>
</dbReference>
<dbReference type="InterPro" id="IPR036047">
    <property type="entry name" value="F-box-like_dom_sf"/>
</dbReference>
<dbReference type="Pfam" id="PF00646">
    <property type="entry name" value="F-box"/>
    <property type="match status" value="1"/>
</dbReference>
<dbReference type="InterPro" id="IPR053781">
    <property type="entry name" value="F-box_AtFBL13-like"/>
</dbReference>
<dbReference type="PROSITE" id="PS50181">
    <property type="entry name" value="FBOX"/>
    <property type="match status" value="1"/>
</dbReference>
<dbReference type="SUPFAM" id="SSF52047">
    <property type="entry name" value="RNI-like"/>
    <property type="match status" value="1"/>
</dbReference>
<evidence type="ECO:0000259" key="1">
    <source>
        <dbReference type="PROSITE" id="PS50181"/>
    </source>
</evidence>
<dbReference type="PANTHER" id="PTHR34223">
    <property type="entry name" value="OS11G0201299 PROTEIN"/>
    <property type="match status" value="1"/>
</dbReference>
<evidence type="ECO:0000313" key="3">
    <source>
        <dbReference type="Proteomes" id="UP000011116"/>
    </source>
</evidence>
<feature type="domain" description="F-box" evidence="1">
    <location>
        <begin position="13"/>
        <end position="49"/>
    </location>
</feature>
<dbReference type="Gramene" id="HORVU.MOREX.r3.3HG0324350.1">
    <property type="protein sequence ID" value="HORVU.MOREX.r3.3HG0324350.1"/>
    <property type="gene ID" value="HORVU.MOREX.r3.3HG0324350"/>
</dbReference>